<proteinExistence type="inferred from homology"/>
<comment type="function">
    <text evidence="2">Antitoxin component of a type II toxin-antitoxin (TA) system.</text>
</comment>
<dbReference type="InterPro" id="IPR006442">
    <property type="entry name" value="Antitoxin_Phd/YefM"/>
</dbReference>
<organism evidence="4 5">
    <name type="scientific">Streptomyces abyssalis</name>
    <dbReference type="NCBI Taxonomy" id="933944"/>
    <lineage>
        <taxon>Bacteria</taxon>
        <taxon>Bacillati</taxon>
        <taxon>Actinomycetota</taxon>
        <taxon>Actinomycetes</taxon>
        <taxon>Kitasatosporales</taxon>
        <taxon>Streptomycetaceae</taxon>
        <taxon>Streptomyces</taxon>
    </lineage>
</organism>
<evidence type="ECO:0000256" key="1">
    <source>
        <dbReference type="ARBA" id="ARBA00009981"/>
    </source>
</evidence>
<dbReference type="Proteomes" id="UP000176087">
    <property type="component" value="Unassembled WGS sequence"/>
</dbReference>
<feature type="compositionally biased region" description="Basic and acidic residues" evidence="3">
    <location>
        <begin position="70"/>
        <end position="80"/>
    </location>
</feature>
<dbReference type="Gene3D" id="3.40.1620.10">
    <property type="entry name" value="YefM-like domain"/>
    <property type="match status" value="1"/>
</dbReference>
<dbReference type="RefSeq" id="WP_070011893.1">
    <property type="nucleotide sequence ID" value="NZ_LJGS01000041.1"/>
</dbReference>
<dbReference type="Pfam" id="PF02604">
    <property type="entry name" value="PhdYeFM_antitox"/>
    <property type="match status" value="1"/>
</dbReference>
<dbReference type="SUPFAM" id="SSF143120">
    <property type="entry name" value="YefM-like"/>
    <property type="match status" value="1"/>
</dbReference>
<accession>A0A1E7JKS9</accession>
<evidence type="ECO:0000256" key="2">
    <source>
        <dbReference type="RuleBase" id="RU362080"/>
    </source>
</evidence>
<gene>
    <name evidence="4" type="ORF">AN215_18935</name>
</gene>
<reference evidence="4 5" key="1">
    <citation type="journal article" date="2016" name="Front. Microbiol.">
        <title>Comparative Genomics Analysis of Streptomyces Species Reveals Their Adaptation to the Marine Environment and Their Diversity at the Genomic Level.</title>
        <authorList>
            <person name="Tian X."/>
            <person name="Zhang Z."/>
            <person name="Yang T."/>
            <person name="Chen M."/>
            <person name="Li J."/>
            <person name="Chen F."/>
            <person name="Yang J."/>
            <person name="Li W."/>
            <person name="Zhang B."/>
            <person name="Zhang Z."/>
            <person name="Wu J."/>
            <person name="Zhang C."/>
            <person name="Long L."/>
            <person name="Xiao J."/>
        </authorList>
    </citation>
    <scope>NUCLEOTIDE SEQUENCE [LARGE SCALE GENOMIC DNA]</scope>
    <source>
        <strain evidence="4 5">SCSIO 10390</strain>
    </source>
</reference>
<dbReference type="STRING" id="933944.AN215_18935"/>
<name>A0A1E7JKS9_9ACTN</name>
<keyword evidence="5" id="KW-1185">Reference proteome</keyword>
<feature type="region of interest" description="Disordered" evidence="3">
    <location>
        <begin position="66"/>
        <end position="86"/>
    </location>
</feature>
<protein>
    <recommendedName>
        <fullName evidence="2">Antitoxin</fullName>
    </recommendedName>
</protein>
<dbReference type="AlphaFoldDB" id="A0A1E7JKS9"/>
<dbReference type="InterPro" id="IPR051405">
    <property type="entry name" value="phD/YefM_antitoxin"/>
</dbReference>
<dbReference type="Gene3D" id="1.10.1220.170">
    <property type="match status" value="1"/>
</dbReference>
<evidence type="ECO:0000313" key="4">
    <source>
        <dbReference type="EMBL" id="OEU88225.1"/>
    </source>
</evidence>
<evidence type="ECO:0000256" key="3">
    <source>
        <dbReference type="SAM" id="MobiDB-lite"/>
    </source>
</evidence>
<evidence type="ECO:0000313" key="5">
    <source>
        <dbReference type="Proteomes" id="UP000176087"/>
    </source>
</evidence>
<dbReference type="OrthoDB" id="9802003at2"/>
<dbReference type="EMBL" id="LJGT01000040">
    <property type="protein sequence ID" value="OEU88225.1"/>
    <property type="molecule type" value="Genomic_DNA"/>
</dbReference>
<sequence length="86" mass="9643">MSITASEARKNLFPLIEQVNNDRAPVHITSRNGNAVLLSEEDYSSWQETIYLLRSPANARRLAESVAEAEAGRTEPRELIEVDDSE</sequence>
<dbReference type="PATRIC" id="fig|933944.5.peg.3126"/>
<dbReference type="PANTHER" id="PTHR33713:SF6">
    <property type="entry name" value="ANTITOXIN YEFM"/>
    <property type="match status" value="1"/>
</dbReference>
<dbReference type="PANTHER" id="PTHR33713">
    <property type="entry name" value="ANTITOXIN YAFN-RELATED"/>
    <property type="match status" value="1"/>
</dbReference>
<comment type="similarity">
    <text evidence="1 2">Belongs to the phD/YefM antitoxin family.</text>
</comment>
<comment type="caution">
    <text evidence="4">The sequence shown here is derived from an EMBL/GenBank/DDBJ whole genome shotgun (WGS) entry which is preliminary data.</text>
</comment>
<dbReference type="NCBIfam" id="TIGR01552">
    <property type="entry name" value="phd_fam"/>
    <property type="match status" value="1"/>
</dbReference>
<dbReference type="InterPro" id="IPR036165">
    <property type="entry name" value="YefM-like_sf"/>
</dbReference>